<reference evidence="6 7" key="1">
    <citation type="submission" date="2017-07" db="EMBL/GenBank/DDBJ databases">
        <title>Leptospira spp. isolated from tropical soils.</title>
        <authorList>
            <person name="Thibeaux R."/>
            <person name="Iraola G."/>
            <person name="Ferres I."/>
            <person name="Bierque E."/>
            <person name="Girault D."/>
            <person name="Soupe-Gilbert M.-E."/>
            <person name="Picardeau M."/>
            <person name="Goarant C."/>
        </authorList>
    </citation>
    <scope>NUCLEOTIDE SEQUENCE [LARGE SCALE GENOMIC DNA]</scope>
    <source>
        <strain evidence="6 7">MCA1-C-A1</strain>
    </source>
</reference>
<keyword evidence="7" id="KW-1185">Reference proteome</keyword>
<feature type="transmembrane region" description="Helical" evidence="5">
    <location>
        <begin position="115"/>
        <end position="132"/>
    </location>
</feature>
<evidence type="ECO:0000313" key="7">
    <source>
        <dbReference type="Proteomes" id="UP000232196"/>
    </source>
</evidence>
<dbReference type="InterPro" id="IPR039020">
    <property type="entry name" value="PaxB-like"/>
</dbReference>
<organism evidence="6 7">
    <name type="scientific">Leptospira hartskeerlii</name>
    <dbReference type="NCBI Taxonomy" id="2023177"/>
    <lineage>
        <taxon>Bacteria</taxon>
        <taxon>Pseudomonadati</taxon>
        <taxon>Spirochaetota</taxon>
        <taxon>Spirochaetia</taxon>
        <taxon>Leptospirales</taxon>
        <taxon>Leptospiraceae</taxon>
        <taxon>Leptospira</taxon>
    </lineage>
</organism>
<dbReference type="Proteomes" id="UP000232196">
    <property type="component" value="Unassembled WGS sequence"/>
</dbReference>
<dbReference type="AlphaFoldDB" id="A0A2M9XAN8"/>
<keyword evidence="2 5" id="KW-0812">Transmembrane</keyword>
<protein>
    <submittedName>
        <fullName evidence="6">Uncharacterized protein</fullName>
    </submittedName>
</protein>
<dbReference type="Pfam" id="PF25129">
    <property type="entry name" value="Pyr4-TMTC"/>
    <property type="match status" value="1"/>
</dbReference>
<accession>A0A2M9XAN8</accession>
<evidence type="ECO:0000256" key="2">
    <source>
        <dbReference type="ARBA" id="ARBA00022692"/>
    </source>
</evidence>
<evidence type="ECO:0000256" key="4">
    <source>
        <dbReference type="ARBA" id="ARBA00023136"/>
    </source>
</evidence>
<feature type="transmembrane region" description="Helical" evidence="5">
    <location>
        <begin position="53"/>
        <end position="70"/>
    </location>
</feature>
<evidence type="ECO:0000256" key="1">
    <source>
        <dbReference type="ARBA" id="ARBA00004141"/>
    </source>
</evidence>
<dbReference type="EMBL" id="NPDN01000007">
    <property type="protein sequence ID" value="PJZ24757.1"/>
    <property type="molecule type" value="Genomic_DNA"/>
</dbReference>
<feature type="transmembrane region" description="Helical" evidence="5">
    <location>
        <begin position="198"/>
        <end position="217"/>
    </location>
</feature>
<feature type="transmembrane region" description="Helical" evidence="5">
    <location>
        <begin position="173"/>
        <end position="192"/>
    </location>
</feature>
<keyword evidence="3 5" id="KW-1133">Transmembrane helix</keyword>
<evidence type="ECO:0000256" key="5">
    <source>
        <dbReference type="SAM" id="Phobius"/>
    </source>
</evidence>
<name>A0A2M9XAN8_9LEPT</name>
<gene>
    <name evidence="6" type="ORF">CH357_14315</name>
</gene>
<comment type="subcellular location">
    <subcellularLocation>
        <location evidence="1">Membrane</location>
        <topology evidence="1">Multi-pass membrane protein</topology>
    </subcellularLocation>
</comment>
<comment type="caution">
    <text evidence="6">The sequence shown here is derived from an EMBL/GenBank/DDBJ whole genome shotgun (WGS) entry which is preliminary data.</text>
</comment>
<dbReference type="OrthoDB" id="326721at2"/>
<proteinExistence type="predicted"/>
<dbReference type="RefSeq" id="WP_100707453.1">
    <property type="nucleotide sequence ID" value="NZ_NPDL01000006.1"/>
</dbReference>
<evidence type="ECO:0000256" key="3">
    <source>
        <dbReference type="ARBA" id="ARBA00022989"/>
    </source>
</evidence>
<dbReference type="PANTHER" id="PTHR42038">
    <property type="match status" value="1"/>
</dbReference>
<feature type="transmembrane region" description="Helical" evidence="5">
    <location>
        <begin position="76"/>
        <end position="94"/>
    </location>
</feature>
<keyword evidence="4 5" id="KW-0472">Membrane</keyword>
<dbReference type="GO" id="GO:0016020">
    <property type="term" value="C:membrane"/>
    <property type="evidence" value="ECO:0007669"/>
    <property type="project" value="UniProtKB-SubCell"/>
</dbReference>
<dbReference type="GO" id="GO:0016829">
    <property type="term" value="F:lyase activity"/>
    <property type="evidence" value="ECO:0007669"/>
    <property type="project" value="InterPro"/>
</dbReference>
<dbReference type="PANTHER" id="PTHR42038:SF2">
    <property type="entry name" value="TERPENE CYCLASE AUSL"/>
    <property type="match status" value="1"/>
</dbReference>
<feature type="transmembrane region" description="Helical" evidence="5">
    <location>
        <begin position="144"/>
        <end position="161"/>
    </location>
</feature>
<evidence type="ECO:0000313" key="6">
    <source>
        <dbReference type="EMBL" id="PJZ24757.1"/>
    </source>
</evidence>
<feature type="transmembrane region" description="Helical" evidence="5">
    <location>
        <begin position="20"/>
        <end position="41"/>
    </location>
</feature>
<sequence length="226" mass="26322">MSFWQTLATDPEYFGRYTLFENICLLLGVVFWAYMYAVLLIEPFKKKFVEMPVFIACGNIIWELLWGFFIKEPMGAILLWGYKLGFVLDIVIFYQVIRFGKKQISLPMSDKGYKFLLGILVVSWGLLIYTFYKGGYDLFTGSNSAYILSLIISVLYPILFLKTGNPNMFSYPVSWAKFLGNGFFTIFIFLYFPDKYFVQVLSGLGTIADIYYVWIFTRQKYSPSKV</sequence>